<evidence type="ECO:0000256" key="1">
    <source>
        <dbReference type="SAM" id="Phobius"/>
    </source>
</evidence>
<protein>
    <submittedName>
        <fullName evidence="3">GPI-Mannosyltransferase II co-activator domain-containing protein</fullName>
    </submittedName>
</protein>
<dbReference type="InterPro" id="IPR019433">
    <property type="entry name" value="GPI_ManTrfase_II_coact_Pga1"/>
</dbReference>
<dbReference type="KEGG" id="pchm:VFPPC_01853"/>
<dbReference type="RefSeq" id="XP_018150404.1">
    <property type="nucleotide sequence ID" value="XM_018281611.1"/>
</dbReference>
<dbReference type="PANTHER" id="PTHR28022">
    <property type="entry name" value="GPI MANNOSYLTRANSFERASE 2 SUBUNIT PGA1"/>
    <property type="match status" value="1"/>
</dbReference>
<dbReference type="AlphaFoldDB" id="A0A179GA81"/>
<keyword evidence="4" id="KW-1185">Reference proteome</keyword>
<proteinExistence type="predicted"/>
<keyword evidence="1" id="KW-0812">Transmembrane</keyword>
<sequence>MQLLNSFPTTVLVYSLLLLCILVQCVAGNVEKVIFTGPSAPSVKATTNPTLESLNINTLTHDDLSVRTNLSRIFASEQTDFRGQSSWLLLTNLTENQRYELRVCWSALVSTLETVILFHMNKVDGLCVVRAHTLNQEPTRFDMEAYTPDRVLENPKLLQSLNTYVASLQHDQGTRKTTKLPKSPSLLVEIHSAADYFTDNKELMANPSPVLVDLILDPFLFNVLPESLLPTVGYLGLLGIMTWIMARWVASGLRAAAGTAELPAKKRN</sequence>
<keyword evidence="1" id="KW-1133">Transmembrane helix</keyword>
<feature type="transmembrane region" description="Helical" evidence="1">
    <location>
        <begin position="228"/>
        <end position="246"/>
    </location>
</feature>
<dbReference type="Proteomes" id="UP000078397">
    <property type="component" value="Unassembled WGS sequence"/>
</dbReference>
<reference evidence="3 4" key="1">
    <citation type="journal article" date="2016" name="PLoS Pathog.">
        <title>Biosynthesis of antibiotic leucinostatins in bio-control fungus Purpureocillium lilacinum and their inhibition on phytophthora revealed by genome mining.</title>
        <authorList>
            <person name="Wang G."/>
            <person name="Liu Z."/>
            <person name="Lin R."/>
            <person name="Li E."/>
            <person name="Mao Z."/>
            <person name="Ling J."/>
            <person name="Yang Y."/>
            <person name="Yin W.B."/>
            <person name="Xie B."/>
        </authorList>
    </citation>
    <scope>NUCLEOTIDE SEQUENCE [LARGE SCALE GENOMIC DNA]</scope>
    <source>
        <strain evidence="3">170</strain>
    </source>
</reference>
<name>A0A179GA81_METCM</name>
<dbReference type="PANTHER" id="PTHR28022:SF1">
    <property type="entry name" value="GPI MANNOSYLTRANSFERASE 2 SUBUNIT PGA1"/>
    <property type="match status" value="1"/>
</dbReference>
<feature type="chain" id="PRO_5008102452" evidence="2">
    <location>
        <begin position="29"/>
        <end position="268"/>
    </location>
</feature>
<accession>A0A179GA81</accession>
<dbReference type="GO" id="GO:0006506">
    <property type="term" value="P:GPI anchor biosynthetic process"/>
    <property type="evidence" value="ECO:0007669"/>
    <property type="project" value="TreeGrafter"/>
</dbReference>
<dbReference type="GO" id="GO:0031501">
    <property type="term" value="C:mannosyltransferase complex"/>
    <property type="evidence" value="ECO:0007669"/>
    <property type="project" value="TreeGrafter"/>
</dbReference>
<keyword evidence="2" id="KW-0732">Signal</keyword>
<dbReference type="GO" id="GO:0005789">
    <property type="term" value="C:endoplasmic reticulum membrane"/>
    <property type="evidence" value="ECO:0007669"/>
    <property type="project" value="TreeGrafter"/>
</dbReference>
<evidence type="ECO:0000313" key="4">
    <source>
        <dbReference type="Proteomes" id="UP000078397"/>
    </source>
</evidence>
<evidence type="ECO:0000256" key="2">
    <source>
        <dbReference type="SAM" id="SignalP"/>
    </source>
</evidence>
<evidence type="ECO:0000313" key="3">
    <source>
        <dbReference type="EMBL" id="OAQ74321.1"/>
    </source>
</evidence>
<organism evidence="3 4">
    <name type="scientific">Pochonia chlamydosporia 170</name>
    <dbReference type="NCBI Taxonomy" id="1380566"/>
    <lineage>
        <taxon>Eukaryota</taxon>
        <taxon>Fungi</taxon>
        <taxon>Dikarya</taxon>
        <taxon>Ascomycota</taxon>
        <taxon>Pezizomycotina</taxon>
        <taxon>Sordariomycetes</taxon>
        <taxon>Hypocreomycetidae</taxon>
        <taxon>Hypocreales</taxon>
        <taxon>Clavicipitaceae</taxon>
        <taxon>Pochonia</taxon>
    </lineage>
</organism>
<comment type="caution">
    <text evidence="3">The sequence shown here is derived from an EMBL/GenBank/DDBJ whole genome shotgun (WGS) entry which is preliminary data.</text>
</comment>
<dbReference type="OrthoDB" id="3360032at2759"/>
<dbReference type="GeneID" id="28845605"/>
<keyword evidence="1" id="KW-0472">Membrane</keyword>
<feature type="signal peptide" evidence="2">
    <location>
        <begin position="1"/>
        <end position="28"/>
    </location>
</feature>
<dbReference type="GO" id="GO:0000030">
    <property type="term" value="F:mannosyltransferase activity"/>
    <property type="evidence" value="ECO:0007669"/>
    <property type="project" value="TreeGrafter"/>
</dbReference>
<dbReference type="EMBL" id="LSBJ02000001">
    <property type="protein sequence ID" value="OAQ74321.1"/>
    <property type="molecule type" value="Genomic_DNA"/>
</dbReference>
<gene>
    <name evidence="3" type="ORF">VFPPC_01853</name>
</gene>